<feature type="signal peptide" evidence="3">
    <location>
        <begin position="1"/>
        <end position="20"/>
    </location>
</feature>
<evidence type="ECO:0000259" key="4">
    <source>
        <dbReference type="PROSITE" id="PS51677"/>
    </source>
</evidence>
<keyword evidence="6" id="KW-1185">Reference proteome</keyword>
<proteinExistence type="predicted"/>
<dbReference type="OrthoDB" id="62208at2"/>
<dbReference type="GO" id="GO:0046872">
    <property type="term" value="F:metal ion binding"/>
    <property type="evidence" value="ECO:0007669"/>
    <property type="project" value="UniProtKB-KW"/>
</dbReference>
<organism evidence="5 6">
    <name type="scientific">Deinococcus yavapaiensis KR-236</name>
    <dbReference type="NCBI Taxonomy" id="694435"/>
    <lineage>
        <taxon>Bacteria</taxon>
        <taxon>Thermotogati</taxon>
        <taxon>Deinococcota</taxon>
        <taxon>Deinococci</taxon>
        <taxon>Deinococcales</taxon>
        <taxon>Deinococcaceae</taxon>
        <taxon>Deinococcus</taxon>
    </lineage>
</organism>
<evidence type="ECO:0000313" key="5">
    <source>
        <dbReference type="EMBL" id="PYE54552.1"/>
    </source>
</evidence>
<dbReference type="CDD" id="cd10959">
    <property type="entry name" value="CE4_NodB_like_3"/>
    <property type="match status" value="1"/>
</dbReference>
<evidence type="ECO:0000256" key="1">
    <source>
        <dbReference type="ARBA" id="ARBA00022723"/>
    </source>
</evidence>
<evidence type="ECO:0000256" key="2">
    <source>
        <dbReference type="ARBA" id="ARBA00022801"/>
    </source>
</evidence>
<dbReference type="Gene3D" id="3.20.20.370">
    <property type="entry name" value="Glycoside hydrolase/deacetylase"/>
    <property type="match status" value="1"/>
</dbReference>
<dbReference type="GO" id="GO:0016810">
    <property type="term" value="F:hydrolase activity, acting on carbon-nitrogen (but not peptide) bonds"/>
    <property type="evidence" value="ECO:0007669"/>
    <property type="project" value="InterPro"/>
</dbReference>
<protein>
    <submittedName>
        <fullName evidence="5">Peptidoglycan/xylan/chitin deacetylase (PgdA/CDA1 family)</fullName>
    </submittedName>
</protein>
<keyword evidence="3" id="KW-0732">Signal</keyword>
<dbReference type="AlphaFoldDB" id="A0A318S7X6"/>
<dbReference type="SUPFAM" id="SSF88713">
    <property type="entry name" value="Glycoside hydrolase/deacetylase"/>
    <property type="match status" value="1"/>
</dbReference>
<comment type="caution">
    <text evidence="5">The sequence shown here is derived from an EMBL/GenBank/DDBJ whole genome shotgun (WGS) entry which is preliminary data.</text>
</comment>
<keyword evidence="2" id="KW-0378">Hydrolase</keyword>
<dbReference type="InterPro" id="IPR050248">
    <property type="entry name" value="Polysacc_deacetylase_ArnD"/>
</dbReference>
<dbReference type="PROSITE" id="PS51677">
    <property type="entry name" value="NODB"/>
    <property type="match status" value="1"/>
</dbReference>
<feature type="chain" id="PRO_5016261139" evidence="3">
    <location>
        <begin position="21"/>
        <end position="407"/>
    </location>
</feature>
<feature type="domain" description="NodB homology" evidence="4">
    <location>
        <begin position="217"/>
        <end position="394"/>
    </location>
</feature>
<sequence>MSRFRFSAVLVLGALSQPFATPQNPPPLVGPLPGQVQPVAPGTRRAPSLPQLRLVPPIREVDKIEYLSNGFIEVASAIVLVGADARKDWRPLAAEVARRTFDARSSLEEVDVTIYDKASYGGFGGPLPIFTASVPRARLNDFLRFSIGERPYDRAWTAPPAAKTFKMTGAVEPTNAAVRGFLGERADLVKQQIDRAVAQFRGGEHGGMFFKGSSRVRAAALTFDDAPHPMYMPLVLDLLRRENVQATFFVIGRNAEAYPYFIHDMIEGGHEVGNHTYHHVRLPRLPDATVRSELQMTNDVVQRITGLPVRYFRPPGGEYSVKTLQIARQLGLTTTFWTDDPADFTNPGQTVLESRLVRRLRPGGLVLLHDNAPEGLAVLARFARVAETRGISLVTVGQLAEQDRAVR</sequence>
<evidence type="ECO:0000256" key="3">
    <source>
        <dbReference type="SAM" id="SignalP"/>
    </source>
</evidence>
<accession>A0A318S7X6</accession>
<keyword evidence="1" id="KW-0479">Metal-binding</keyword>
<dbReference type="GO" id="GO:0005975">
    <property type="term" value="P:carbohydrate metabolic process"/>
    <property type="evidence" value="ECO:0007669"/>
    <property type="project" value="InterPro"/>
</dbReference>
<dbReference type="PANTHER" id="PTHR10587">
    <property type="entry name" value="GLYCOSYL TRANSFERASE-RELATED"/>
    <property type="match status" value="1"/>
</dbReference>
<gene>
    <name evidence="5" type="ORF">DES52_105190</name>
</gene>
<dbReference type="GO" id="GO:0016020">
    <property type="term" value="C:membrane"/>
    <property type="evidence" value="ECO:0007669"/>
    <property type="project" value="TreeGrafter"/>
</dbReference>
<reference evidence="5 6" key="1">
    <citation type="submission" date="2018-06" db="EMBL/GenBank/DDBJ databases">
        <title>Genomic Encyclopedia of Type Strains, Phase IV (KMG-IV): sequencing the most valuable type-strain genomes for metagenomic binning, comparative biology and taxonomic classification.</title>
        <authorList>
            <person name="Goeker M."/>
        </authorList>
    </citation>
    <scope>NUCLEOTIDE SEQUENCE [LARGE SCALE GENOMIC DNA]</scope>
    <source>
        <strain evidence="5 6">DSM 18048</strain>
    </source>
</reference>
<dbReference type="EMBL" id="QJSX01000005">
    <property type="protein sequence ID" value="PYE54552.1"/>
    <property type="molecule type" value="Genomic_DNA"/>
</dbReference>
<name>A0A318S7X6_9DEIO</name>
<dbReference type="Proteomes" id="UP000248326">
    <property type="component" value="Unassembled WGS sequence"/>
</dbReference>
<dbReference type="PANTHER" id="PTHR10587:SF133">
    <property type="entry name" value="CHITIN DEACETYLASE 1-RELATED"/>
    <property type="match status" value="1"/>
</dbReference>
<dbReference type="InterPro" id="IPR002509">
    <property type="entry name" value="NODB_dom"/>
</dbReference>
<dbReference type="Pfam" id="PF01522">
    <property type="entry name" value="Polysacc_deac_1"/>
    <property type="match status" value="1"/>
</dbReference>
<dbReference type="RefSeq" id="WP_110886317.1">
    <property type="nucleotide sequence ID" value="NZ_QJSX01000005.1"/>
</dbReference>
<dbReference type="InterPro" id="IPR011330">
    <property type="entry name" value="Glyco_hydro/deAcase_b/a-brl"/>
</dbReference>
<evidence type="ECO:0000313" key="6">
    <source>
        <dbReference type="Proteomes" id="UP000248326"/>
    </source>
</evidence>